<dbReference type="GO" id="GO:0046685">
    <property type="term" value="P:response to arsenic-containing substance"/>
    <property type="evidence" value="ECO:0007669"/>
    <property type="project" value="UniProtKB-KW"/>
</dbReference>
<dbReference type="InterPro" id="IPR001845">
    <property type="entry name" value="HTH_ArsR_DNA-bd_dom"/>
</dbReference>
<reference evidence="3" key="1">
    <citation type="submission" date="2020-03" db="EMBL/GenBank/DDBJ databases">
        <title>Roseovarius gahaiensis sp. nov., isolated from Gahai Saline Lake, China.</title>
        <authorList>
            <person name="Sun X."/>
        </authorList>
    </citation>
    <scope>NUCLEOTIDE SEQUENCE</scope>
    <source>
        <strain evidence="3">GH877</strain>
    </source>
</reference>
<dbReference type="Pfam" id="PF12840">
    <property type="entry name" value="HTH_20"/>
    <property type="match status" value="1"/>
</dbReference>
<name>A0A967BFH7_9RHOB</name>
<accession>A0A967BFH7</accession>
<comment type="caution">
    <text evidence="3">The sequence shown here is derived from an EMBL/GenBank/DDBJ whole genome shotgun (WGS) entry which is preliminary data.</text>
</comment>
<dbReference type="EMBL" id="JAAORB010000023">
    <property type="protein sequence ID" value="NHQ75056.1"/>
    <property type="molecule type" value="Genomic_DNA"/>
</dbReference>
<gene>
    <name evidence="3" type="ORF">HAT86_11355</name>
</gene>
<dbReference type="PANTHER" id="PTHR43428">
    <property type="entry name" value="ARSENATE REDUCTASE"/>
    <property type="match status" value="1"/>
</dbReference>
<evidence type="ECO:0000256" key="1">
    <source>
        <dbReference type="ARBA" id="ARBA00022849"/>
    </source>
</evidence>
<dbReference type="Pfam" id="PF01451">
    <property type="entry name" value="LMWPc"/>
    <property type="match status" value="1"/>
</dbReference>
<dbReference type="CDD" id="cd16345">
    <property type="entry name" value="LMWP_ArsC"/>
    <property type="match status" value="1"/>
</dbReference>
<evidence type="ECO:0000259" key="2">
    <source>
        <dbReference type="PROSITE" id="PS50987"/>
    </source>
</evidence>
<keyword evidence="4" id="KW-1185">Reference proteome</keyword>
<dbReference type="SMART" id="SM00418">
    <property type="entry name" value="HTH_ARSR"/>
    <property type="match status" value="1"/>
</dbReference>
<dbReference type="PROSITE" id="PS50987">
    <property type="entry name" value="HTH_ARSR_2"/>
    <property type="match status" value="1"/>
</dbReference>
<proteinExistence type="predicted"/>
<dbReference type="CDD" id="cd00090">
    <property type="entry name" value="HTH_ARSR"/>
    <property type="match status" value="1"/>
</dbReference>
<dbReference type="InterPro" id="IPR036388">
    <property type="entry name" value="WH-like_DNA-bd_sf"/>
</dbReference>
<evidence type="ECO:0000313" key="3">
    <source>
        <dbReference type="EMBL" id="NHQ75056.1"/>
    </source>
</evidence>
<feature type="domain" description="HTH arsR-type" evidence="2">
    <location>
        <begin position="1"/>
        <end position="94"/>
    </location>
</feature>
<dbReference type="Gene3D" id="3.40.50.2300">
    <property type="match status" value="1"/>
</dbReference>
<evidence type="ECO:0000313" key="4">
    <source>
        <dbReference type="Proteomes" id="UP000639775"/>
    </source>
</evidence>
<dbReference type="RefSeq" id="WP_167197506.1">
    <property type="nucleotide sequence ID" value="NZ_JAAORB010000023.1"/>
</dbReference>
<dbReference type="InterPro" id="IPR036390">
    <property type="entry name" value="WH_DNA-bd_sf"/>
</dbReference>
<dbReference type="SMART" id="SM00226">
    <property type="entry name" value="LMWPc"/>
    <property type="match status" value="1"/>
</dbReference>
<sequence length="281" mass="30936">MEIEVASRLATLGHPQRLAIFRLLMRRYPDRVAAGEVAQALDLKPSTLSAYLSALLQAGLITQDRVGTSLRYAPDMTGVRQTFDFLLNECCRGRPDICAPLSLFSEQGSQTMDNRKYNVLFICTGNSARSIFAESILRKLGDDRFNAFSAGTHPYSKLNPFALQVLQDKGHDIGVLRAKNQSEFQGPDAPQLDFVFTVCDQAANEECPAWDGQPVSAHWGMPDPVAADGTDAQKGLAFQQAYGTLLNRISAFVNLPLDALDRLSLQRAVDDIARDEQQVSQ</sequence>
<dbReference type="InterPro" id="IPR023485">
    <property type="entry name" value="Ptyr_pPase"/>
</dbReference>
<keyword evidence="1" id="KW-0059">Arsenical resistance</keyword>
<dbReference type="SUPFAM" id="SSF52788">
    <property type="entry name" value="Phosphotyrosine protein phosphatases I"/>
    <property type="match status" value="1"/>
</dbReference>
<dbReference type="PANTHER" id="PTHR43428:SF1">
    <property type="entry name" value="ARSENATE REDUCTASE"/>
    <property type="match status" value="1"/>
</dbReference>
<dbReference type="InterPro" id="IPR036196">
    <property type="entry name" value="Ptyr_pPase_sf"/>
</dbReference>
<dbReference type="SUPFAM" id="SSF46785">
    <property type="entry name" value="Winged helix' DNA-binding domain"/>
    <property type="match status" value="1"/>
</dbReference>
<dbReference type="Proteomes" id="UP000639775">
    <property type="component" value="Unassembled WGS sequence"/>
</dbReference>
<dbReference type="Gene3D" id="1.10.10.10">
    <property type="entry name" value="Winged helix-like DNA-binding domain superfamily/Winged helix DNA-binding domain"/>
    <property type="match status" value="1"/>
</dbReference>
<dbReference type="InterPro" id="IPR011991">
    <property type="entry name" value="ArsR-like_HTH"/>
</dbReference>
<dbReference type="AlphaFoldDB" id="A0A967BFH7"/>
<organism evidence="3 4">
    <name type="scientific">Roseovarius gahaiensis</name>
    <dbReference type="NCBI Taxonomy" id="2716691"/>
    <lineage>
        <taxon>Bacteria</taxon>
        <taxon>Pseudomonadati</taxon>
        <taxon>Pseudomonadota</taxon>
        <taxon>Alphaproteobacteria</taxon>
        <taxon>Rhodobacterales</taxon>
        <taxon>Roseobacteraceae</taxon>
        <taxon>Roseovarius</taxon>
    </lineage>
</organism>
<dbReference type="GO" id="GO:0003700">
    <property type="term" value="F:DNA-binding transcription factor activity"/>
    <property type="evidence" value="ECO:0007669"/>
    <property type="project" value="InterPro"/>
</dbReference>
<protein>
    <submittedName>
        <fullName evidence="3">Helix-turn-helix domain-containing protein</fullName>
    </submittedName>
</protein>